<dbReference type="Gene3D" id="1.10.287.470">
    <property type="entry name" value="Helix hairpin bin"/>
    <property type="match status" value="1"/>
</dbReference>
<proteinExistence type="inferred from homology"/>
<dbReference type="GO" id="GO:0016020">
    <property type="term" value="C:membrane"/>
    <property type="evidence" value="ECO:0007669"/>
    <property type="project" value="InterPro"/>
</dbReference>
<gene>
    <name evidence="9" type="ORF">AUC69_10900</name>
</gene>
<keyword evidence="3 4" id="KW-0175">Coiled coil</keyword>
<dbReference type="GO" id="GO:0022857">
    <property type="term" value="F:transmembrane transporter activity"/>
    <property type="evidence" value="ECO:0007669"/>
    <property type="project" value="InterPro"/>
</dbReference>
<evidence type="ECO:0000256" key="2">
    <source>
        <dbReference type="ARBA" id="ARBA00009477"/>
    </source>
</evidence>
<dbReference type="RefSeq" id="WP_069441706.1">
    <property type="nucleotide sequence ID" value="NZ_LPWF01000025.1"/>
</dbReference>
<evidence type="ECO:0000256" key="1">
    <source>
        <dbReference type="ARBA" id="ARBA00004196"/>
    </source>
</evidence>
<comment type="caution">
    <text evidence="9">The sequence shown here is derived from an EMBL/GenBank/DDBJ whole genome shotgun (WGS) entry which is preliminary data.</text>
</comment>
<comment type="subcellular location">
    <subcellularLocation>
        <location evidence="1">Cell envelope</location>
    </subcellularLocation>
</comment>
<dbReference type="FunFam" id="2.40.30.170:FF:000010">
    <property type="entry name" value="Efflux RND transporter periplasmic adaptor subunit"/>
    <property type="match status" value="1"/>
</dbReference>
<sequence>MNEQVQTDKVEAKKVKADIEAVLGLARPKTRLPRLRPAVVIGAVAVAALGLYLVFGGGGSNDGISYVTEPVTMSDLTVTVTATGAVQPTNEVEISSELSGIVRNVLVDYNSAVTTGQVLAELDTDKLQSTVDSSRAKLQAAKAKVSEAEATVLEKKLEHARQQMLVTRRVGAEQQLEVADAAHQRALAALESAKADVAAATADLALNETNLSKARILSPITGVVLSRNVEPGQTVASSLQAPILFTIAEDLAKMEVQVDVDEADVGSVKEGQEAAFTVDAYPDKKFSAVIRELRFGSEVVQGVVTYKAVLTTDNSDLLLRPGMTATAEIVTAQVDDAVTVPNAALRFSPPAASQDVDQRNFLQKIMPGPPRLRRPSSAQAPSGAERKVWVLADGAPQEVSVTVGPSDGKRTQIVSGDLKPGQAVIVDTAASK</sequence>
<evidence type="ECO:0000313" key="10">
    <source>
        <dbReference type="Proteomes" id="UP000094472"/>
    </source>
</evidence>
<evidence type="ECO:0000313" key="9">
    <source>
        <dbReference type="EMBL" id="ODR97613.1"/>
    </source>
</evidence>
<comment type="similarity">
    <text evidence="2">Belongs to the membrane fusion protein (MFP) (TC 8.A.1) family.</text>
</comment>
<dbReference type="Pfam" id="PF25917">
    <property type="entry name" value="BSH_RND"/>
    <property type="match status" value="1"/>
</dbReference>
<dbReference type="Pfam" id="PF25954">
    <property type="entry name" value="Beta-barrel_RND_2"/>
    <property type="match status" value="1"/>
</dbReference>
<keyword evidence="6" id="KW-0472">Membrane</keyword>
<evidence type="ECO:0000256" key="6">
    <source>
        <dbReference type="SAM" id="Phobius"/>
    </source>
</evidence>
<dbReference type="PANTHER" id="PTHR32347">
    <property type="entry name" value="EFFLUX SYSTEM COMPONENT YKNX-RELATED"/>
    <property type="match status" value="1"/>
</dbReference>
<keyword evidence="6" id="KW-0812">Transmembrane</keyword>
<evidence type="ECO:0000256" key="3">
    <source>
        <dbReference type="ARBA" id="ARBA00023054"/>
    </source>
</evidence>
<evidence type="ECO:0000259" key="7">
    <source>
        <dbReference type="Pfam" id="PF25917"/>
    </source>
</evidence>
<dbReference type="STRING" id="1774969.AUC69_10900"/>
<dbReference type="InterPro" id="IPR006143">
    <property type="entry name" value="RND_pump_MFP"/>
</dbReference>
<feature type="transmembrane region" description="Helical" evidence="6">
    <location>
        <begin position="35"/>
        <end position="55"/>
    </location>
</feature>
<evidence type="ECO:0000259" key="8">
    <source>
        <dbReference type="Pfam" id="PF25954"/>
    </source>
</evidence>
<keyword evidence="6" id="KW-1133">Transmembrane helix</keyword>
<dbReference type="GO" id="GO:0030313">
    <property type="term" value="C:cell envelope"/>
    <property type="evidence" value="ECO:0007669"/>
    <property type="project" value="UniProtKB-SubCell"/>
</dbReference>
<organism evidence="9 10">
    <name type="scientific">Methyloceanibacter superfactus</name>
    <dbReference type="NCBI Taxonomy" id="1774969"/>
    <lineage>
        <taxon>Bacteria</taxon>
        <taxon>Pseudomonadati</taxon>
        <taxon>Pseudomonadota</taxon>
        <taxon>Alphaproteobacteria</taxon>
        <taxon>Hyphomicrobiales</taxon>
        <taxon>Hyphomicrobiaceae</taxon>
        <taxon>Methyloceanibacter</taxon>
    </lineage>
</organism>
<dbReference type="Gene3D" id="2.40.50.100">
    <property type="match status" value="1"/>
</dbReference>
<dbReference type="InterPro" id="IPR050465">
    <property type="entry name" value="UPF0194_transport"/>
</dbReference>
<accession>A0A1E3VVQ4</accession>
<evidence type="ECO:0000256" key="5">
    <source>
        <dbReference type="SAM" id="MobiDB-lite"/>
    </source>
</evidence>
<protein>
    <submittedName>
        <fullName evidence="9">Efflux transporter periplasmic adaptor subunit</fullName>
    </submittedName>
</protein>
<name>A0A1E3VVQ4_9HYPH</name>
<dbReference type="OrthoDB" id="9791520at2"/>
<dbReference type="NCBIfam" id="TIGR01730">
    <property type="entry name" value="RND_mfp"/>
    <property type="match status" value="1"/>
</dbReference>
<dbReference type="InterPro" id="IPR058625">
    <property type="entry name" value="MdtA-like_BSH"/>
</dbReference>
<dbReference type="InterPro" id="IPR058792">
    <property type="entry name" value="Beta-barrel_RND_2"/>
</dbReference>
<feature type="domain" description="CusB-like beta-barrel" evidence="8">
    <location>
        <begin position="256"/>
        <end position="331"/>
    </location>
</feature>
<feature type="region of interest" description="Disordered" evidence="5">
    <location>
        <begin position="366"/>
        <end position="385"/>
    </location>
</feature>
<feature type="domain" description="Multidrug resistance protein MdtA-like barrel-sandwich hybrid" evidence="7">
    <location>
        <begin position="90"/>
        <end position="244"/>
    </location>
</feature>
<feature type="coiled-coil region" evidence="4">
    <location>
        <begin position="131"/>
        <end position="163"/>
    </location>
</feature>
<dbReference type="Proteomes" id="UP000094472">
    <property type="component" value="Unassembled WGS sequence"/>
</dbReference>
<dbReference type="EMBL" id="LPWF01000025">
    <property type="protein sequence ID" value="ODR97613.1"/>
    <property type="molecule type" value="Genomic_DNA"/>
</dbReference>
<evidence type="ECO:0000256" key="4">
    <source>
        <dbReference type="SAM" id="Coils"/>
    </source>
</evidence>
<dbReference type="Gene3D" id="2.40.420.20">
    <property type="match status" value="1"/>
</dbReference>
<keyword evidence="10" id="KW-1185">Reference proteome</keyword>
<dbReference type="AlphaFoldDB" id="A0A1E3VVQ4"/>
<dbReference type="SUPFAM" id="SSF111369">
    <property type="entry name" value="HlyD-like secretion proteins"/>
    <property type="match status" value="1"/>
</dbReference>
<dbReference type="Gene3D" id="2.40.30.170">
    <property type="match status" value="1"/>
</dbReference>
<reference evidence="9 10" key="1">
    <citation type="journal article" date="2016" name="Environ. Microbiol.">
        <title>New Methyloceanibacter diversity from North Sea sediments includes methanotroph containing solely the soluble methane monooxygenase.</title>
        <authorList>
            <person name="Vekeman B."/>
            <person name="Kerckhof F.M."/>
            <person name="Cremers G."/>
            <person name="de Vos P."/>
            <person name="Vandamme P."/>
            <person name="Boon N."/>
            <person name="Op den Camp H.J."/>
            <person name="Heylen K."/>
        </authorList>
    </citation>
    <scope>NUCLEOTIDE SEQUENCE [LARGE SCALE GENOMIC DNA]</scope>
    <source>
        <strain evidence="9 10">R-67175</strain>
    </source>
</reference>
<dbReference type="PANTHER" id="PTHR32347:SF14">
    <property type="entry name" value="EFFLUX SYSTEM COMPONENT YKNX-RELATED"/>
    <property type="match status" value="1"/>
</dbReference>